<dbReference type="InterPro" id="IPR047675">
    <property type="entry name" value="Putative_zinc-bd"/>
</dbReference>
<proteinExistence type="predicted"/>
<accession>A0A855EM78</accession>
<gene>
    <name evidence="1" type="ORF">CRX53_02795</name>
</gene>
<evidence type="ECO:0000313" key="2">
    <source>
        <dbReference type="Proteomes" id="UP000222768"/>
    </source>
</evidence>
<sequence>MTDDEKRKLYRAWAEDLDGLIPFPDACRDLTCGAITRKGTPCKMTALYSSGRCKLHGGKSTGAKTPEGKSRQLEGFRRWLAEKRIAGAGAQDEGTQ</sequence>
<dbReference type="Proteomes" id="UP000222768">
    <property type="component" value="Unassembled WGS sequence"/>
</dbReference>
<reference evidence="2" key="1">
    <citation type="submission" date="2017-09" db="EMBL/GenBank/DDBJ databases">
        <title>FDA dAtabase for Regulatory Grade micrObial Sequences (FDA-ARGOS): Supporting development and validation of Infectious Disease Dx tests.</title>
        <authorList>
            <person name="Minogue T."/>
            <person name="Wolcott M."/>
            <person name="Wasieloski L."/>
            <person name="Aguilar W."/>
            <person name="Moore D."/>
            <person name="Tallon L."/>
            <person name="Sadzewicz L."/>
            <person name="Ott S."/>
            <person name="Zhao X."/>
            <person name="Nagaraj S."/>
            <person name="Vavikolanu K."/>
            <person name="Aluvathingal J."/>
            <person name="Nadendla S."/>
            <person name="Sichtig H."/>
        </authorList>
    </citation>
    <scope>NUCLEOTIDE SEQUENCE [LARGE SCALE GENOMIC DNA]</scope>
    <source>
        <strain evidence="2">FDAARGOS_404</strain>
    </source>
</reference>
<comment type="caution">
    <text evidence="1">The sequence shown here is derived from an EMBL/GenBank/DDBJ whole genome shotgun (WGS) entry which is preliminary data.</text>
</comment>
<organism evidence="1 2">
    <name type="scientific">Leclercia adecarboxylata</name>
    <dbReference type="NCBI Taxonomy" id="83655"/>
    <lineage>
        <taxon>Bacteria</taxon>
        <taxon>Pseudomonadati</taxon>
        <taxon>Pseudomonadota</taxon>
        <taxon>Gammaproteobacteria</taxon>
        <taxon>Enterobacterales</taxon>
        <taxon>Enterobacteriaceae</taxon>
        <taxon>Leclercia</taxon>
    </lineage>
</organism>
<dbReference type="RefSeq" id="WP_032616706.1">
    <property type="nucleotide sequence ID" value="NZ_CP083630.1"/>
</dbReference>
<dbReference type="NCBIfam" id="NF041373">
    <property type="entry name" value="HGG_STG"/>
    <property type="match status" value="1"/>
</dbReference>
<dbReference type="EMBL" id="PDLK01000002">
    <property type="protein sequence ID" value="PHH02961.1"/>
    <property type="molecule type" value="Genomic_DNA"/>
</dbReference>
<protein>
    <submittedName>
        <fullName evidence="1">Uncharacterized protein</fullName>
    </submittedName>
</protein>
<dbReference type="AlphaFoldDB" id="A0A855EM78"/>
<name>A0A855EM78_9ENTR</name>
<evidence type="ECO:0000313" key="1">
    <source>
        <dbReference type="EMBL" id="PHH02961.1"/>
    </source>
</evidence>